<dbReference type="SUPFAM" id="SSF47090">
    <property type="entry name" value="PGBD-like"/>
    <property type="match status" value="1"/>
</dbReference>
<evidence type="ECO:0000256" key="1">
    <source>
        <dbReference type="SAM" id="SignalP"/>
    </source>
</evidence>
<dbReference type="Pfam" id="PF01471">
    <property type="entry name" value="PG_binding_1"/>
    <property type="match status" value="1"/>
</dbReference>
<dbReference type="InterPro" id="IPR015914">
    <property type="entry name" value="PAPs_N"/>
</dbReference>
<protein>
    <recommendedName>
        <fullName evidence="6">Peptidoglycan binding-like domain-containing protein</fullName>
    </recommendedName>
</protein>
<name>A0A1F6EYX3_9BACT</name>
<dbReference type="InterPro" id="IPR036365">
    <property type="entry name" value="PGBD-like_sf"/>
</dbReference>
<evidence type="ECO:0000313" key="5">
    <source>
        <dbReference type="Proteomes" id="UP000178919"/>
    </source>
</evidence>
<sequence>MSKKIAIFSLAAVLTVGFLLPASRVEAAALTQSQIQAVISLLTAFGVNSSTIATVQAALGGTGVTSSSNAATTATTGSSLIITVNMIGNLHQGDVGEKVKYLQALLAADPSVYPQGLITGYFGAATAQAVKQYQKKHGLSAVGSIGPQTLKKLKSELEDTPIAIVQGTATSTGMICAIVPPGHLIAPGWLKKHPNNGVIVPACQTLPPGIAKKIGTTTPPTTPDTLAPAISGASIGSIASTSANVSWTTNEPASSKVYFGTTTPLSLGSAANIFSATLVTSHALALTGLTASTTYYYVIESKDAADNTATTSQSNFSTTN</sequence>
<dbReference type="GO" id="GO:0003993">
    <property type="term" value="F:acid phosphatase activity"/>
    <property type="evidence" value="ECO:0007669"/>
    <property type="project" value="InterPro"/>
</dbReference>
<reference evidence="4 5" key="1">
    <citation type="journal article" date="2016" name="Nat. Commun.">
        <title>Thousands of microbial genomes shed light on interconnected biogeochemical processes in an aquifer system.</title>
        <authorList>
            <person name="Anantharaman K."/>
            <person name="Brown C.T."/>
            <person name="Hug L.A."/>
            <person name="Sharon I."/>
            <person name="Castelle C.J."/>
            <person name="Probst A.J."/>
            <person name="Thomas B.C."/>
            <person name="Singh A."/>
            <person name="Wilkins M.J."/>
            <person name="Karaoz U."/>
            <person name="Brodie E.L."/>
            <person name="Williams K.H."/>
            <person name="Hubbard S.S."/>
            <person name="Banfield J.F."/>
        </authorList>
    </citation>
    <scope>NUCLEOTIDE SEQUENCE [LARGE SCALE GENOMIC DNA]</scope>
</reference>
<dbReference type="EMBL" id="MFMJ01000048">
    <property type="protein sequence ID" value="OGG78802.1"/>
    <property type="molecule type" value="Genomic_DNA"/>
</dbReference>
<dbReference type="GO" id="GO:0046872">
    <property type="term" value="F:metal ion binding"/>
    <property type="evidence" value="ECO:0007669"/>
    <property type="project" value="InterPro"/>
</dbReference>
<accession>A0A1F6EYX3</accession>
<dbReference type="InterPro" id="IPR008963">
    <property type="entry name" value="Purple_acid_Pase-like_N"/>
</dbReference>
<dbReference type="SUPFAM" id="SSF49363">
    <property type="entry name" value="Purple acid phosphatase, N-terminal domain"/>
    <property type="match status" value="1"/>
</dbReference>
<dbReference type="Proteomes" id="UP000178919">
    <property type="component" value="Unassembled WGS sequence"/>
</dbReference>
<dbReference type="Gene3D" id="1.10.101.10">
    <property type="entry name" value="PGBD-like superfamily/PGBD"/>
    <property type="match status" value="1"/>
</dbReference>
<evidence type="ECO:0000259" key="3">
    <source>
        <dbReference type="Pfam" id="PF16656"/>
    </source>
</evidence>
<keyword evidence="1" id="KW-0732">Signal</keyword>
<evidence type="ECO:0000259" key="2">
    <source>
        <dbReference type="Pfam" id="PF01471"/>
    </source>
</evidence>
<proteinExistence type="predicted"/>
<feature type="signal peptide" evidence="1">
    <location>
        <begin position="1"/>
        <end position="27"/>
    </location>
</feature>
<dbReference type="Gene3D" id="2.60.40.380">
    <property type="entry name" value="Purple acid phosphatase-like, N-terminal"/>
    <property type="match status" value="1"/>
</dbReference>
<dbReference type="AlphaFoldDB" id="A0A1F6EYX3"/>
<dbReference type="Pfam" id="PF16656">
    <property type="entry name" value="Pur_ac_phosph_N"/>
    <property type="match status" value="1"/>
</dbReference>
<feature type="domain" description="Purple acid phosphatase N-terminal" evidence="3">
    <location>
        <begin position="234"/>
        <end position="317"/>
    </location>
</feature>
<feature type="domain" description="Peptidoglycan binding-like" evidence="2">
    <location>
        <begin position="96"/>
        <end position="153"/>
    </location>
</feature>
<organism evidence="4 5">
    <name type="scientific">Candidatus Kaiserbacteria bacterium RIFCSPLOWO2_02_FULL_55_12</name>
    <dbReference type="NCBI Taxonomy" id="1798522"/>
    <lineage>
        <taxon>Bacteria</taxon>
        <taxon>Candidatus Kaiseribacteriota</taxon>
    </lineage>
</organism>
<comment type="caution">
    <text evidence="4">The sequence shown here is derived from an EMBL/GenBank/DDBJ whole genome shotgun (WGS) entry which is preliminary data.</text>
</comment>
<evidence type="ECO:0000313" key="4">
    <source>
        <dbReference type="EMBL" id="OGG78802.1"/>
    </source>
</evidence>
<dbReference type="InterPro" id="IPR002477">
    <property type="entry name" value="Peptidoglycan-bd-like"/>
</dbReference>
<feature type="chain" id="PRO_5009524305" description="Peptidoglycan binding-like domain-containing protein" evidence="1">
    <location>
        <begin position="28"/>
        <end position="320"/>
    </location>
</feature>
<evidence type="ECO:0008006" key="6">
    <source>
        <dbReference type="Google" id="ProtNLM"/>
    </source>
</evidence>
<gene>
    <name evidence="4" type="ORF">A3J11_02820</name>
</gene>
<dbReference type="InterPro" id="IPR036366">
    <property type="entry name" value="PGBDSf"/>
</dbReference>